<feature type="transmembrane region" description="Helical" evidence="2">
    <location>
        <begin position="225"/>
        <end position="249"/>
    </location>
</feature>
<organism evidence="3 4">
    <name type="scientific">Hyphomicrobium sulfonivorans</name>
    <dbReference type="NCBI Taxonomy" id="121290"/>
    <lineage>
        <taxon>Bacteria</taxon>
        <taxon>Pseudomonadati</taxon>
        <taxon>Pseudomonadota</taxon>
        <taxon>Alphaproteobacteria</taxon>
        <taxon>Hyphomicrobiales</taxon>
        <taxon>Hyphomicrobiaceae</taxon>
        <taxon>Hyphomicrobium</taxon>
    </lineage>
</organism>
<feature type="transmembrane region" description="Helical" evidence="2">
    <location>
        <begin position="101"/>
        <end position="120"/>
    </location>
</feature>
<feature type="compositionally biased region" description="Polar residues" evidence="1">
    <location>
        <begin position="368"/>
        <end position="385"/>
    </location>
</feature>
<feature type="compositionally biased region" description="Low complexity" evidence="1">
    <location>
        <begin position="343"/>
        <end position="363"/>
    </location>
</feature>
<sequence>MRIGGRRFLLSLAIIGAAVCLALGMTLPILRLTKFIFWTSEYSLLSTVGVLVQQGQTFLATVVFVFSILFPVVKLLYLLLISTLPAAELRRHSRRLKAIEWVGKWSMHDVLVLALTIFFLKSQGIYDAASLPAVYFFTAGVALMILSYAWLKTDVSYAAGQPPPLEMPRQLSAMRNFLLSFLIILATVFFALGIILPVIRFTTVYVWTNEHSIATIIWALYENSEYFLCGVVFAVSIFFPFLKLFYLLTLVTSPDLSPEFRRRSFSTMEWLGRYSMTDVMVLALMIFYVNSSGYTEAVVMPGVYFFAASAIITMLAYGWANTVPPRSSATDAAAADAWHDASVATSSGGSRPASSASPEVASAHVLQPATTAPTNAAGQVVTLPTNPGRRYRPTTEPAE</sequence>
<evidence type="ECO:0000256" key="2">
    <source>
        <dbReference type="SAM" id="Phobius"/>
    </source>
</evidence>
<proteinExistence type="predicted"/>
<protein>
    <submittedName>
        <fullName evidence="3">Paraquat-inducible protein A</fullName>
    </submittedName>
</protein>
<dbReference type="EMBL" id="LMTR01000091">
    <property type="protein sequence ID" value="KWT64575.1"/>
    <property type="molecule type" value="Genomic_DNA"/>
</dbReference>
<feature type="transmembrane region" description="Helical" evidence="2">
    <location>
        <begin position="177"/>
        <end position="199"/>
    </location>
</feature>
<feature type="region of interest" description="Disordered" evidence="1">
    <location>
        <begin position="343"/>
        <end position="399"/>
    </location>
</feature>
<keyword evidence="2" id="KW-0812">Transmembrane</keyword>
<feature type="transmembrane region" description="Helical" evidence="2">
    <location>
        <begin position="270"/>
        <end position="289"/>
    </location>
</feature>
<dbReference type="Proteomes" id="UP000059074">
    <property type="component" value="Unassembled WGS sequence"/>
</dbReference>
<keyword evidence="4" id="KW-1185">Reference proteome</keyword>
<feature type="transmembrane region" description="Helical" evidence="2">
    <location>
        <begin position="301"/>
        <end position="320"/>
    </location>
</feature>
<dbReference type="AlphaFoldDB" id="A0A125NTU0"/>
<evidence type="ECO:0000313" key="3">
    <source>
        <dbReference type="EMBL" id="KWT64575.1"/>
    </source>
</evidence>
<dbReference type="OrthoDB" id="5372500at2"/>
<evidence type="ECO:0000313" key="4">
    <source>
        <dbReference type="Proteomes" id="UP000059074"/>
    </source>
</evidence>
<dbReference type="PATRIC" id="fig|121290.4.peg.2084"/>
<keyword evidence="2" id="KW-1133">Transmembrane helix</keyword>
<reference evidence="3 4" key="1">
    <citation type="submission" date="2015-10" db="EMBL/GenBank/DDBJ databases">
        <title>Transcriptomic analysis of a linuron degrading triple-species bacterial consortium.</title>
        <authorList>
            <person name="Albers P."/>
        </authorList>
    </citation>
    <scope>NUCLEOTIDE SEQUENCE [LARGE SCALE GENOMIC DNA]</scope>
    <source>
        <strain evidence="3 4">WDL6</strain>
    </source>
</reference>
<dbReference type="RefSeq" id="WP_068464575.1">
    <property type="nucleotide sequence ID" value="NZ_LMTR01000091.1"/>
</dbReference>
<feature type="transmembrane region" description="Helical" evidence="2">
    <location>
        <begin position="58"/>
        <end position="80"/>
    </location>
</feature>
<evidence type="ECO:0000256" key="1">
    <source>
        <dbReference type="SAM" id="MobiDB-lite"/>
    </source>
</evidence>
<accession>A0A125NTU0</accession>
<gene>
    <name evidence="3" type="ORF">APY04_3243</name>
</gene>
<feature type="transmembrane region" description="Helical" evidence="2">
    <location>
        <begin position="132"/>
        <end position="151"/>
    </location>
</feature>
<name>A0A125NTU0_HYPSL</name>
<feature type="transmembrane region" description="Helical" evidence="2">
    <location>
        <begin position="12"/>
        <end position="38"/>
    </location>
</feature>
<comment type="caution">
    <text evidence="3">The sequence shown here is derived from an EMBL/GenBank/DDBJ whole genome shotgun (WGS) entry which is preliminary data.</text>
</comment>
<dbReference type="STRING" id="121290.APY04_3243"/>
<keyword evidence="2" id="KW-0472">Membrane</keyword>
<dbReference type="InterPro" id="IPR007498">
    <property type="entry name" value="PqiA-like"/>
</dbReference>
<dbReference type="Pfam" id="PF04403">
    <property type="entry name" value="PqiA"/>
    <property type="match status" value="2"/>
</dbReference>